<dbReference type="RefSeq" id="WP_354434103.1">
    <property type="nucleotide sequence ID" value="NZ_JBEPLY010000005.1"/>
</dbReference>
<dbReference type="PANTHER" id="PTHR46018:SF2">
    <property type="entry name" value="ZINC PHOSPHODIESTERASE ELAC PROTEIN 1"/>
    <property type="match status" value="1"/>
</dbReference>
<dbReference type="InterPro" id="IPR036866">
    <property type="entry name" value="RibonucZ/Hydroxyglut_hydro"/>
</dbReference>
<dbReference type="SMART" id="SM00849">
    <property type="entry name" value="Lactamase_B"/>
    <property type="match status" value="1"/>
</dbReference>
<evidence type="ECO:0000256" key="2">
    <source>
        <dbReference type="SAM" id="SignalP"/>
    </source>
</evidence>
<sequence>MKPNVEYRRLTLCLAVSLVAVPLALGQPAFAADAAPVAAQDQAARIILLGTAGGPVALPDRSGIATLLQVNGKNYLFDAGIGVSRQLAKAGIPAENIDDIFITHHHLDHNASLPSLIGQEWLERGLAEKKGTVGIYGPPETKALVDDSLDYLKTSERIFKGDTPHMTSSKGMFDGHDIDKPGLVYQDENIKVTAVENSHFANKTEGPAGPDISYSYRVDTPYGDIVFTGDTGPSEAVAKLAKGADVLVSEVRLPYIAADGTQTAQPPSMDITAENLKDLTAHMETEHLSPDKLGAMANEAGVTTVILTHYAGGPADGSDYDFAKDVSKVFNGQVIAGHDLFEYDLFPPAVSNS</sequence>
<dbReference type="InterPro" id="IPR001279">
    <property type="entry name" value="Metallo-B-lactamas"/>
</dbReference>
<dbReference type="PANTHER" id="PTHR46018">
    <property type="entry name" value="ZINC PHOSPHODIESTERASE ELAC PROTEIN 1"/>
    <property type="match status" value="1"/>
</dbReference>
<organism evidence="4 5">
    <name type="scientific">Martelella mangrovi</name>
    <dbReference type="NCBI Taxonomy" id="1397477"/>
    <lineage>
        <taxon>Bacteria</taxon>
        <taxon>Pseudomonadati</taxon>
        <taxon>Pseudomonadota</taxon>
        <taxon>Alphaproteobacteria</taxon>
        <taxon>Hyphomicrobiales</taxon>
        <taxon>Aurantimonadaceae</taxon>
        <taxon>Martelella</taxon>
    </lineage>
</organism>
<accession>A0ABV2IAY8</accession>
<gene>
    <name evidence="4" type="ORF">ABID12_002028</name>
</gene>
<evidence type="ECO:0000313" key="5">
    <source>
        <dbReference type="Proteomes" id="UP001549164"/>
    </source>
</evidence>
<keyword evidence="5" id="KW-1185">Reference proteome</keyword>
<dbReference type="InterPro" id="IPR044094">
    <property type="entry name" value="AtsA-like_MBL-fold"/>
</dbReference>
<proteinExistence type="predicted"/>
<keyword evidence="1" id="KW-0378">Hydrolase</keyword>
<protein>
    <submittedName>
        <fullName evidence="4">Ribonuclease BN (tRNA processing enzyme)</fullName>
    </submittedName>
</protein>
<dbReference type="Proteomes" id="UP001549164">
    <property type="component" value="Unassembled WGS sequence"/>
</dbReference>
<evidence type="ECO:0000313" key="4">
    <source>
        <dbReference type="EMBL" id="MET3600088.1"/>
    </source>
</evidence>
<name>A0ABV2IAY8_9HYPH</name>
<keyword evidence="2" id="KW-0732">Signal</keyword>
<feature type="domain" description="Metallo-beta-lactamase" evidence="3">
    <location>
        <begin position="62"/>
        <end position="287"/>
    </location>
</feature>
<comment type="caution">
    <text evidence="4">The sequence shown here is derived from an EMBL/GenBank/DDBJ whole genome shotgun (WGS) entry which is preliminary data.</text>
</comment>
<dbReference type="Gene3D" id="3.60.15.10">
    <property type="entry name" value="Ribonuclease Z/Hydroxyacylglutathione hydrolase-like"/>
    <property type="match status" value="1"/>
</dbReference>
<dbReference type="Pfam" id="PF12706">
    <property type="entry name" value="Lactamase_B_2"/>
    <property type="match status" value="1"/>
</dbReference>
<feature type="chain" id="PRO_5046868643" evidence="2">
    <location>
        <begin position="32"/>
        <end position="353"/>
    </location>
</feature>
<feature type="signal peptide" evidence="2">
    <location>
        <begin position="1"/>
        <end position="31"/>
    </location>
</feature>
<evidence type="ECO:0000256" key="1">
    <source>
        <dbReference type="ARBA" id="ARBA00022801"/>
    </source>
</evidence>
<reference evidence="4 5" key="1">
    <citation type="submission" date="2024-06" db="EMBL/GenBank/DDBJ databases">
        <title>Genomic Encyclopedia of Type Strains, Phase IV (KMG-IV): sequencing the most valuable type-strain genomes for metagenomic binning, comparative biology and taxonomic classification.</title>
        <authorList>
            <person name="Goeker M."/>
        </authorList>
    </citation>
    <scope>NUCLEOTIDE SEQUENCE [LARGE SCALE GENOMIC DNA]</scope>
    <source>
        <strain evidence="4 5">DSM 28102</strain>
    </source>
</reference>
<dbReference type="CDD" id="cd07719">
    <property type="entry name" value="arylsulfatase_AtsA-like_MBL-fold"/>
    <property type="match status" value="1"/>
</dbReference>
<evidence type="ECO:0000259" key="3">
    <source>
        <dbReference type="SMART" id="SM00849"/>
    </source>
</evidence>
<dbReference type="SUPFAM" id="SSF56281">
    <property type="entry name" value="Metallo-hydrolase/oxidoreductase"/>
    <property type="match status" value="1"/>
</dbReference>
<dbReference type="EMBL" id="JBEPLY010000005">
    <property type="protein sequence ID" value="MET3600088.1"/>
    <property type="molecule type" value="Genomic_DNA"/>
</dbReference>